<dbReference type="SUPFAM" id="SSF56300">
    <property type="entry name" value="Metallo-dependent phosphatases"/>
    <property type="match status" value="1"/>
</dbReference>
<protein>
    <submittedName>
        <fullName evidence="2">Metallophosphoesterase</fullName>
    </submittedName>
</protein>
<dbReference type="GO" id="GO:0016787">
    <property type="term" value="F:hydrolase activity"/>
    <property type="evidence" value="ECO:0007669"/>
    <property type="project" value="InterPro"/>
</dbReference>
<accession>L9W2E2</accession>
<evidence type="ECO:0000259" key="1">
    <source>
        <dbReference type="Pfam" id="PF00149"/>
    </source>
</evidence>
<dbReference type="Pfam" id="PF00149">
    <property type="entry name" value="Metallophos"/>
    <property type="match status" value="1"/>
</dbReference>
<dbReference type="InterPro" id="IPR029052">
    <property type="entry name" value="Metallo-depent_PP-like"/>
</dbReference>
<evidence type="ECO:0000313" key="2">
    <source>
        <dbReference type="EMBL" id="ELY43669.1"/>
    </source>
</evidence>
<dbReference type="STRING" id="1230460.C495_12694"/>
<dbReference type="RefSeq" id="WP_008163455.1">
    <property type="nucleotide sequence ID" value="NZ_AOHX01000042.1"/>
</dbReference>
<dbReference type="OrthoDB" id="18264at2157"/>
<reference evidence="2 3" key="1">
    <citation type="journal article" date="2014" name="PLoS Genet.">
        <title>Phylogenetically driven sequencing of extremely halophilic archaea reveals strategies for static and dynamic osmo-response.</title>
        <authorList>
            <person name="Becker E.A."/>
            <person name="Seitzer P.M."/>
            <person name="Tritt A."/>
            <person name="Larsen D."/>
            <person name="Krusor M."/>
            <person name="Yao A.I."/>
            <person name="Wu D."/>
            <person name="Madern D."/>
            <person name="Eisen J.A."/>
            <person name="Darling A.E."/>
            <person name="Facciotti M.T."/>
        </authorList>
    </citation>
    <scope>NUCLEOTIDE SEQUENCE [LARGE SCALE GENOMIC DNA]</scope>
    <source>
        <strain evidence="2 3">JCM 14089</strain>
    </source>
</reference>
<comment type="caution">
    <text evidence="2">The sequence shown here is derived from an EMBL/GenBank/DDBJ whole genome shotgun (WGS) entry which is preliminary data.</text>
</comment>
<proteinExistence type="predicted"/>
<dbReference type="PANTHER" id="PTHR39323:SF1">
    <property type="entry name" value="BLR1149 PROTEIN"/>
    <property type="match status" value="1"/>
</dbReference>
<dbReference type="PATRIC" id="fig|1230460.4.peg.2582"/>
<dbReference type="AlphaFoldDB" id="L9W2E2"/>
<keyword evidence="3" id="KW-1185">Reference proteome</keyword>
<dbReference type="PANTHER" id="PTHR39323">
    <property type="entry name" value="BLR1149 PROTEIN"/>
    <property type="match status" value="1"/>
</dbReference>
<dbReference type="EMBL" id="AOHX01000042">
    <property type="protein sequence ID" value="ELY43669.1"/>
    <property type="molecule type" value="Genomic_DNA"/>
</dbReference>
<evidence type="ECO:0000313" key="3">
    <source>
        <dbReference type="Proteomes" id="UP000011661"/>
    </source>
</evidence>
<gene>
    <name evidence="2" type="ORF">C495_12694</name>
</gene>
<organism evidence="2 3">
    <name type="scientific">Natronorubrum sulfidifaciens JCM 14089</name>
    <dbReference type="NCBI Taxonomy" id="1230460"/>
    <lineage>
        <taxon>Archaea</taxon>
        <taxon>Methanobacteriati</taxon>
        <taxon>Methanobacteriota</taxon>
        <taxon>Stenosarchaea group</taxon>
        <taxon>Halobacteria</taxon>
        <taxon>Halobacteriales</taxon>
        <taxon>Natrialbaceae</taxon>
        <taxon>Natronorubrum</taxon>
    </lineage>
</organism>
<dbReference type="Gene3D" id="3.60.21.10">
    <property type="match status" value="1"/>
</dbReference>
<dbReference type="Proteomes" id="UP000011661">
    <property type="component" value="Unassembled WGS sequence"/>
</dbReference>
<feature type="domain" description="Calcineurin-like phosphoesterase" evidence="1">
    <location>
        <begin position="24"/>
        <end position="136"/>
    </location>
</feature>
<dbReference type="eggNOG" id="arCOG01150">
    <property type="taxonomic scope" value="Archaea"/>
</dbReference>
<sequence>MTPRVDCPVSPIGRALFVPAAETLVVADVHLGRAAASSIDAPIDDGEVVRERLESLLGRTDPETVVVAGDLLHAFDTIPRGLERDLAAFEDCVDAADASLVVTPGNHDPMLETVFDGTVTSEYRLADGETVVCHGHEPPQTSAPRYVIGHDHPALSVDGRKHPCVLYGPGVYEGADVFVCPALSPLAAGVTVNGMRTRAFQSPLVTDADAFQPGVWDDSSEDVLWFPPLGGCRRLL</sequence>
<dbReference type="InterPro" id="IPR004843">
    <property type="entry name" value="Calcineurin-like_PHP"/>
</dbReference>
<name>L9W2E2_9EURY</name>